<keyword evidence="4" id="KW-1185">Reference proteome</keyword>
<sequence>MLTVLLRAAVPRMRCTTWRARRLFLDVCRTLDQNASNTFTSRLAIGWNRQLHSEARGSILGVPTCPPMQEAVAQTPPEGNMGKAEIEAAQAILGITPTQPGSAIGGGVVIICVDCEAYEFAQHKITEIGISVLDTRTLRDLSPTDSADQWFSKIASRHFRINEYAHLVNKKYIKGKPETFAFGTSTFIDKKDAVPVLNRIFEGPAVTDTNGVATKVVVIGHGLKNDTKFLFSLGFKWTAIPNIVRRLDTQSLVGSKKDNVGLSRLLRVLGIEVKEEHLHNAGNDAAYTLQAFVLTALREHAAPGSISGAIHQQRVDAAAARAVKQATLEAKNAITEAGVTDQDSTAPMLPPTVVDGSETSMQPSAPVTKSSHTQVRSMDDYGPTVKSRRQEKLMRRAERLAAKAEETQNGSVDGMS</sequence>
<dbReference type="Pfam" id="PF21762">
    <property type="entry name" value="DEDDh_C"/>
    <property type="match status" value="1"/>
</dbReference>
<dbReference type="KEGG" id="ffu:CLAFUR5_00482"/>
<feature type="compositionally biased region" description="Polar residues" evidence="1">
    <location>
        <begin position="357"/>
        <end position="376"/>
    </location>
</feature>
<dbReference type="InterPro" id="IPR036397">
    <property type="entry name" value="RNaseH_sf"/>
</dbReference>
<dbReference type="GeneID" id="71980360"/>
<dbReference type="Proteomes" id="UP000756132">
    <property type="component" value="Chromosome 1"/>
</dbReference>
<dbReference type="InterPro" id="IPR048519">
    <property type="entry name" value="Gfd2/YDR514C-like_C"/>
</dbReference>
<evidence type="ECO:0000313" key="4">
    <source>
        <dbReference type="Proteomes" id="UP000756132"/>
    </source>
</evidence>
<gene>
    <name evidence="3" type="ORF">CLAFUR5_00482</name>
</gene>
<feature type="region of interest" description="Disordered" evidence="1">
    <location>
        <begin position="356"/>
        <end position="416"/>
    </location>
</feature>
<reference evidence="3" key="1">
    <citation type="submission" date="2021-12" db="EMBL/GenBank/DDBJ databases">
        <authorList>
            <person name="Zaccaron A."/>
            <person name="Stergiopoulos I."/>
        </authorList>
    </citation>
    <scope>NUCLEOTIDE SEQUENCE</scope>
    <source>
        <strain evidence="3">Race5_Kim</strain>
    </source>
</reference>
<feature type="domain" description="Gfd2/YDR514C-like C-terminal" evidence="2">
    <location>
        <begin position="109"/>
        <end position="293"/>
    </location>
</feature>
<feature type="compositionally biased region" description="Basic and acidic residues" evidence="1">
    <location>
        <begin position="388"/>
        <end position="406"/>
    </location>
</feature>
<evidence type="ECO:0000313" key="3">
    <source>
        <dbReference type="EMBL" id="UJO12145.1"/>
    </source>
</evidence>
<dbReference type="InterPro" id="IPR012337">
    <property type="entry name" value="RNaseH-like_sf"/>
</dbReference>
<dbReference type="SUPFAM" id="SSF53098">
    <property type="entry name" value="Ribonuclease H-like"/>
    <property type="match status" value="1"/>
</dbReference>
<organism evidence="3 4">
    <name type="scientific">Passalora fulva</name>
    <name type="common">Tomato leaf mold</name>
    <name type="synonym">Cladosporium fulvum</name>
    <dbReference type="NCBI Taxonomy" id="5499"/>
    <lineage>
        <taxon>Eukaryota</taxon>
        <taxon>Fungi</taxon>
        <taxon>Dikarya</taxon>
        <taxon>Ascomycota</taxon>
        <taxon>Pezizomycotina</taxon>
        <taxon>Dothideomycetes</taxon>
        <taxon>Dothideomycetidae</taxon>
        <taxon>Mycosphaerellales</taxon>
        <taxon>Mycosphaerellaceae</taxon>
        <taxon>Fulvia</taxon>
    </lineage>
</organism>
<dbReference type="PANTHER" id="PTHR28083">
    <property type="entry name" value="GOOD FOR FULL DBP5 ACTIVITY PROTEIN 2"/>
    <property type="match status" value="1"/>
</dbReference>
<dbReference type="EMBL" id="CP090163">
    <property type="protein sequence ID" value="UJO12145.1"/>
    <property type="molecule type" value="Genomic_DNA"/>
</dbReference>
<proteinExistence type="predicted"/>
<dbReference type="OrthoDB" id="5953249at2759"/>
<dbReference type="InterPro" id="IPR040151">
    <property type="entry name" value="Gfd2/YDR514C-like"/>
</dbReference>
<reference evidence="3" key="2">
    <citation type="journal article" date="2022" name="Microb. Genom.">
        <title>A chromosome-scale genome assembly of the tomato pathogen Cladosporium fulvum reveals a compartmentalized genome architecture and the presence of a dispensable chromosome.</title>
        <authorList>
            <person name="Zaccaron A.Z."/>
            <person name="Chen L.H."/>
            <person name="Samaras A."/>
            <person name="Stergiopoulos I."/>
        </authorList>
    </citation>
    <scope>NUCLEOTIDE SEQUENCE</scope>
    <source>
        <strain evidence="3">Race5_Kim</strain>
    </source>
</reference>
<dbReference type="RefSeq" id="XP_047756511.1">
    <property type="nucleotide sequence ID" value="XM_047899630.1"/>
</dbReference>
<dbReference type="Gene3D" id="3.30.420.10">
    <property type="entry name" value="Ribonuclease H-like superfamily/Ribonuclease H"/>
    <property type="match status" value="1"/>
</dbReference>
<dbReference type="GO" id="GO:0003676">
    <property type="term" value="F:nucleic acid binding"/>
    <property type="evidence" value="ECO:0007669"/>
    <property type="project" value="InterPro"/>
</dbReference>
<dbReference type="AlphaFoldDB" id="A0A9Q8L7B5"/>
<feature type="compositionally biased region" description="Polar residues" evidence="1">
    <location>
        <begin position="407"/>
        <end position="416"/>
    </location>
</feature>
<evidence type="ECO:0000256" key="1">
    <source>
        <dbReference type="SAM" id="MobiDB-lite"/>
    </source>
</evidence>
<evidence type="ECO:0000259" key="2">
    <source>
        <dbReference type="Pfam" id="PF21762"/>
    </source>
</evidence>
<protein>
    <recommendedName>
        <fullName evidence="2">Gfd2/YDR514C-like C-terminal domain-containing protein</fullName>
    </recommendedName>
</protein>
<accession>A0A9Q8L7B5</accession>
<dbReference type="GO" id="GO:0005634">
    <property type="term" value="C:nucleus"/>
    <property type="evidence" value="ECO:0007669"/>
    <property type="project" value="TreeGrafter"/>
</dbReference>
<name>A0A9Q8L7B5_PASFU</name>
<dbReference type="PANTHER" id="PTHR28083:SF1">
    <property type="entry name" value="GOOD FOR FULL DBP5 ACTIVITY PROTEIN 2"/>
    <property type="match status" value="1"/>
</dbReference>